<feature type="region of interest" description="Disordered" evidence="1">
    <location>
        <begin position="44"/>
        <end position="63"/>
    </location>
</feature>
<reference evidence="2" key="1">
    <citation type="journal article" date="2022" name="bioRxiv">
        <title>Sequencing and chromosome-scale assembly of the giantPleurodeles waltlgenome.</title>
        <authorList>
            <person name="Brown T."/>
            <person name="Elewa A."/>
            <person name="Iarovenko S."/>
            <person name="Subramanian E."/>
            <person name="Araus A.J."/>
            <person name="Petzold A."/>
            <person name="Susuki M."/>
            <person name="Suzuki K.-i.T."/>
            <person name="Hayashi T."/>
            <person name="Toyoda A."/>
            <person name="Oliveira C."/>
            <person name="Osipova E."/>
            <person name="Leigh N.D."/>
            <person name="Simon A."/>
            <person name="Yun M.H."/>
        </authorList>
    </citation>
    <scope>NUCLEOTIDE SEQUENCE</scope>
    <source>
        <strain evidence="2">20211129_DDA</strain>
        <tissue evidence="2">Liver</tissue>
    </source>
</reference>
<feature type="compositionally biased region" description="Polar residues" evidence="1">
    <location>
        <begin position="53"/>
        <end position="63"/>
    </location>
</feature>
<evidence type="ECO:0000256" key="1">
    <source>
        <dbReference type="SAM" id="MobiDB-lite"/>
    </source>
</evidence>
<dbReference type="AlphaFoldDB" id="A0AAV7PBK4"/>
<organism evidence="2 3">
    <name type="scientific">Pleurodeles waltl</name>
    <name type="common">Iberian ribbed newt</name>
    <dbReference type="NCBI Taxonomy" id="8319"/>
    <lineage>
        <taxon>Eukaryota</taxon>
        <taxon>Metazoa</taxon>
        <taxon>Chordata</taxon>
        <taxon>Craniata</taxon>
        <taxon>Vertebrata</taxon>
        <taxon>Euteleostomi</taxon>
        <taxon>Amphibia</taxon>
        <taxon>Batrachia</taxon>
        <taxon>Caudata</taxon>
        <taxon>Salamandroidea</taxon>
        <taxon>Salamandridae</taxon>
        <taxon>Pleurodelinae</taxon>
        <taxon>Pleurodeles</taxon>
    </lineage>
</organism>
<gene>
    <name evidence="2" type="ORF">NDU88_002680</name>
</gene>
<evidence type="ECO:0000313" key="3">
    <source>
        <dbReference type="Proteomes" id="UP001066276"/>
    </source>
</evidence>
<keyword evidence="3" id="KW-1185">Reference proteome</keyword>
<dbReference type="Proteomes" id="UP001066276">
    <property type="component" value="Chromosome 7"/>
</dbReference>
<dbReference type="EMBL" id="JANPWB010000011">
    <property type="protein sequence ID" value="KAJ1124219.1"/>
    <property type="molecule type" value="Genomic_DNA"/>
</dbReference>
<sequence>MTPDNGVASCHKIMSVAIEAKDISGVVEARLMKGVYVLDVGVSTDEGGERVPTSGQTGSSSPLIKSEAKETIILTISSGLGAIYLSRMKQIFSLKESTKVEYIEIMFPSPGDPCTPRLIKAVAPNA</sequence>
<evidence type="ECO:0000313" key="2">
    <source>
        <dbReference type="EMBL" id="KAJ1124219.1"/>
    </source>
</evidence>
<name>A0AAV7PBK4_PLEWA</name>
<proteinExistence type="predicted"/>
<accession>A0AAV7PBK4</accession>
<protein>
    <submittedName>
        <fullName evidence="2">Uncharacterized protein</fullName>
    </submittedName>
</protein>
<comment type="caution">
    <text evidence="2">The sequence shown here is derived from an EMBL/GenBank/DDBJ whole genome shotgun (WGS) entry which is preliminary data.</text>
</comment>